<dbReference type="PANTHER" id="PTHR40056:SF1">
    <property type="entry name" value="DUF1836 DOMAIN-CONTAINING PROTEIN"/>
    <property type="match status" value="1"/>
</dbReference>
<reference evidence="1" key="2">
    <citation type="submission" date="2020-09" db="EMBL/GenBank/DDBJ databases">
        <authorList>
            <person name="Sun Q."/>
            <person name="Sedlacek I."/>
        </authorList>
    </citation>
    <scope>NUCLEOTIDE SEQUENCE</scope>
    <source>
        <strain evidence="1">CCM 8433</strain>
    </source>
</reference>
<reference evidence="1" key="1">
    <citation type="journal article" date="2014" name="Int. J. Syst. Evol. Microbiol.">
        <title>Complete genome sequence of Corynebacterium casei LMG S-19264T (=DSM 44701T), isolated from a smear-ripened cheese.</title>
        <authorList>
            <consortium name="US DOE Joint Genome Institute (JGI-PGF)"/>
            <person name="Walter F."/>
            <person name="Albersmeier A."/>
            <person name="Kalinowski J."/>
            <person name="Ruckert C."/>
        </authorList>
    </citation>
    <scope>NUCLEOTIDE SEQUENCE</scope>
    <source>
        <strain evidence="1">CCM 8433</strain>
    </source>
</reference>
<accession>A0A917JEX8</accession>
<proteinExistence type="predicted"/>
<evidence type="ECO:0000313" key="2">
    <source>
        <dbReference type="Proteomes" id="UP000622610"/>
    </source>
</evidence>
<protein>
    <recommendedName>
        <fullName evidence="3">Fatty acid-binding protein DegV</fullName>
    </recommendedName>
</protein>
<dbReference type="RefSeq" id="WP_188367441.1">
    <property type="nucleotide sequence ID" value="NZ_BMDT01000004.1"/>
</dbReference>
<dbReference type="Proteomes" id="UP000622610">
    <property type="component" value="Unassembled WGS sequence"/>
</dbReference>
<comment type="caution">
    <text evidence="1">The sequence shown here is derived from an EMBL/GenBank/DDBJ whole genome shotgun (WGS) entry which is preliminary data.</text>
</comment>
<evidence type="ECO:0000313" key="1">
    <source>
        <dbReference type="EMBL" id="GGI65608.1"/>
    </source>
</evidence>
<keyword evidence="2" id="KW-1185">Reference proteome</keyword>
<gene>
    <name evidence="1" type="ORF">GCM10011482_12620</name>
</gene>
<sequence length="186" mass="21579">MDKLEERMIEWGEALLSVHLPRWEELPELDLYMDQVITLVDQYLSPIIIQPEKNARLTPSMVNNYVKKEMIPPPVRKRYNRKHVAFLIAITLLKQVLTISEIKNGILFQGKAIGIRNAYNAYCEIQEKAIHQVCLQATKQTYEEQVRVIPIEYLAAHSASKAFANKLLAEKMIELETDYLKKGVRK</sequence>
<dbReference type="EMBL" id="BMDT01000004">
    <property type="protein sequence ID" value="GGI65608.1"/>
    <property type="molecule type" value="Genomic_DNA"/>
</dbReference>
<organism evidence="1 2">
    <name type="scientific">Enterococcus alcedinis</name>
    <dbReference type="NCBI Taxonomy" id="1274384"/>
    <lineage>
        <taxon>Bacteria</taxon>
        <taxon>Bacillati</taxon>
        <taxon>Bacillota</taxon>
        <taxon>Bacilli</taxon>
        <taxon>Lactobacillales</taxon>
        <taxon>Enterococcaceae</taxon>
        <taxon>Enterococcus</taxon>
    </lineage>
</organism>
<dbReference type="PANTHER" id="PTHR40056">
    <property type="entry name" value="HYPOTHETICAL CYTOSOLIC PROTEIN"/>
    <property type="match status" value="1"/>
</dbReference>
<name>A0A917JEX8_9ENTE</name>
<dbReference type="InterPro" id="IPR014975">
    <property type="entry name" value="DUF1836"/>
</dbReference>
<evidence type="ECO:0008006" key="3">
    <source>
        <dbReference type="Google" id="ProtNLM"/>
    </source>
</evidence>
<dbReference type="AlphaFoldDB" id="A0A917JEX8"/>
<dbReference type="Pfam" id="PF08876">
    <property type="entry name" value="DUF1836"/>
    <property type="match status" value="1"/>
</dbReference>